<keyword evidence="1" id="KW-0378">Hydrolase</keyword>
<name>A0AC61RW72_9FIRM</name>
<accession>A0AC61RW72</accession>
<reference evidence="1" key="1">
    <citation type="submission" date="2019-04" db="EMBL/GenBank/DDBJ databases">
        <title>Microbes associate with the intestines of laboratory mice.</title>
        <authorList>
            <person name="Navarre W."/>
            <person name="Wong E."/>
            <person name="Huang K."/>
            <person name="Tropini C."/>
            <person name="Ng K."/>
            <person name="Yu B."/>
        </authorList>
    </citation>
    <scope>NUCLEOTIDE SEQUENCE</scope>
    <source>
        <strain evidence="1">NM01_1-7b</strain>
    </source>
</reference>
<dbReference type="EMBL" id="SRYA01000019">
    <property type="protein sequence ID" value="TGY96156.1"/>
    <property type="molecule type" value="Genomic_DNA"/>
</dbReference>
<protein>
    <submittedName>
        <fullName evidence="1">L-2-amino-thiazoline-4-carboxylic acid hydrolase</fullName>
    </submittedName>
</protein>
<gene>
    <name evidence="1" type="ORF">E5329_10915</name>
</gene>
<evidence type="ECO:0000313" key="1">
    <source>
        <dbReference type="EMBL" id="TGY96156.1"/>
    </source>
</evidence>
<proteinExistence type="predicted"/>
<keyword evidence="2" id="KW-1185">Reference proteome</keyword>
<evidence type="ECO:0000313" key="2">
    <source>
        <dbReference type="Proteomes" id="UP000304953"/>
    </source>
</evidence>
<dbReference type="Proteomes" id="UP000304953">
    <property type="component" value="Unassembled WGS sequence"/>
</dbReference>
<sequence>MDYKETDFSFLYDDLTEEYGNEQGKQLYILMCEKYTNLNDREAKSENDEINQHIFKRLLPIMGVYLTLIEQGFTKEQAFMIAHKEIQHNAHSLAEENAKLTKMPFTYGLFKMFAKSHMSKKYPTEGFTVEWKRHDNREIHFDIVRCLYKDMCEKYCCPELCPVFCQSDITAFSGYEPKIRFERMGTIGGGANCCDFHFIHGN</sequence>
<comment type="caution">
    <text evidence="1">The sequence shown here is derived from an EMBL/GenBank/DDBJ whole genome shotgun (WGS) entry which is preliminary data.</text>
</comment>
<organism evidence="1 2">
    <name type="scientific">Petralouisia muris</name>
    <dbReference type="NCBI Taxonomy" id="3032872"/>
    <lineage>
        <taxon>Bacteria</taxon>
        <taxon>Bacillati</taxon>
        <taxon>Bacillota</taxon>
        <taxon>Clostridia</taxon>
        <taxon>Lachnospirales</taxon>
        <taxon>Lachnospiraceae</taxon>
        <taxon>Petralouisia</taxon>
    </lineage>
</organism>